<dbReference type="InterPro" id="IPR019410">
    <property type="entry name" value="Methyltransf_16"/>
</dbReference>
<comment type="caution">
    <text evidence="1">The sequence shown here is derived from an EMBL/GenBank/DDBJ whole genome shotgun (WGS) entry which is preliminary data.</text>
</comment>
<accession>A0AA39EV23</accession>
<dbReference type="AlphaFoldDB" id="A0AA39EV23"/>
<evidence type="ECO:0008006" key="3">
    <source>
        <dbReference type="Google" id="ProtNLM"/>
    </source>
</evidence>
<dbReference type="InterPro" id="IPR029063">
    <property type="entry name" value="SAM-dependent_MTases_sf"/>
</dbReference>
<proteinExistence type="predicted"/>
<name>A0AA39EV23_9HYME</name>
<dbReference type="Proteomes" id="UP001168990">
    <property type="component" value="Unassembled WGS sequence"/>
</dbReference>
<gene>
    <name evidence="1" type="ORF">PV328_009173</name>
</gene>
<reference evidence="1" key="1">
    <citation type="journal article" date="2023" name="bioRxiv">
        <title>Scaffold-level genome assemblies of two parasitoid biocontrol wasps reveal the parthenogenesis mechanism and an associated novel virus.</title>
        <authorList>
            <person name="Inwood S."/>
            <person name="Skelly J."/>
            <person name="Guhlin J."/>
            <person name="Harrop T."/>
            <person name="Goldson S."/>
            <person name="Dearden P."/>
        </authorList>
    </citation>
    <scope>NUCLEOTIDE SEQUENCE</scope>
    <source>
        <strain evidence="1">Irish</strain>
        <tissue evidence="1">Whole body</tissue>
    </source>
</reference>
<evidence type="ECO:0000313" key="2">
    <source>
        <dbReference type="Proteomes" id="UP001168990"/>
    </source>
</evidence>
<dbReference type="GO" id="GO:0008276">
    <property type="term" value="F:protein methyltransferase activity"/>
    <property type="evidence" value="ECO:0007669"/>
    <property type="project" value="InterPro"/>
</dbReference>
<dbReference type="InterPro" id="IPR038899">
    <property type="entry name" value="METTL22"/>
</dbReference>
<dbReference type="PANTHER" id="PTHR23108:SF0">
    <property type="entry name" value="METHYLTRANSFERASE-LIKE PROTEIN 22"/>
    <property type="match status" value="1"/>
</dbReference>
<dbReference type="Gene3D" id="3.40.50.150">
    <property type="entry name" value="Vaccinia Virus protein VP39"/>
    <property type="match status" value="1"/>
</dbReference>
<dbReference type="PROSITE" id="PS51257">
    <property type="entry name" value="PROKAR_LIPOPROTEIN"/>
    <property type="match status" value="1"/>
</dbReference>
<protein>
    <recommendedName>
        <fullName evidence="3">Methyltransferase-like protein 22</fullName>
    </recommendedName>
</protein>
<dbReference type="GO" id="GO:0005634">
    <property type="term" value="C:nucleus"/>
    <property type="evidence" value="ECO:0007669"/>
    <property type="project" value="TreeGrafter"/>
</dbReference>
<organism evidence="1 2">
    <name type="scientific">Microctonus aethiopoides</name>
    <dbReference type="NCBI Taxonomy" id="144406"/>
    <lineage>
        <taxon>Eukaryota</taxon>
        <taxon>Metazoa</taxon>
        <taxon>Ecdysozoa</taxon>
        <taxon>Arthropoda</taxon>
        <taxon>Hexapoda</taxon>
        <taxon>Insecta</taxon>
        <taxon>Pterygota</taxon>
        <taxon>Neoptera</taxon>
        <taxon>Endopterygota</taxon>
        <taxon>Hymenoptera</taxon>
        <taxon>Apocrita</taxon>
        <taxon>Ichneumonoidea</taxon>
        <taxon>Braconidae</taxon>
        <taxon>Euphorinae</taxon>
        <taxon>Microctonus</taxon>
    </lineage>
</organism>
<dbReference type="CDD" id="cd02440">
    <property type="entry name" value="AdoMet_MTases"/>
    <property type="match status" value="1"/>
</dbReference>
<sequence>MTRWSLWRDTHTHTTFFVVACDWTDGKVFNRHHHQFNCAKIPRKKKYLSPVIIDMCSNFTVTSEIHTENCNEISSNAEEYSIITAFSFIYPRYMAAELKNNYPKYDEDDDLIVNRKKEGKLLIEHSISTELKFVGLQVWRGALLLADYILANPKIFEHKTILELGSGVGLTSIVASFLANEVICTDINLDGILEMINRNVQRNSEFVRAKLNVMALDFLNCNWSTFLIEKLTKTTIILAADVIYDIDITKGFVNTLEKLLGDDSSRTAYIALEKRYVFTINDLDSVAPMYEEFLRSIVKQNLNWNIKMIDLDFPQYFHYDRVKQMILMKIQKQI</sequence>
<dbReference type="SUPFAM" id="SSF53335">
    <property type="entry name" value="S-adenosyl-L-methionine-dependent methyltransferases"/>
    <property type="match status" value="1"/>
</dbReference>
<dbReference type="Pfam" id="PF10294">
    <property type="entry name" value="Methyltransf_16"/>
    <property type="match status" value="1"/>
</dbReference>
<evidence type="ECO:0000313" key="1">
    <source>
        <dbReference type="EMBL" id="KAK0158132.1"/>
    </source>
</evidence>
<reference evidence="1" key="2">
    <citation type="submission" date="2023-03" db="EMBL/GenBank/DDBJ databases">
        <authorList>
            <person name="Inwood S.N."/>
            <person name="Skelly J.G."/>
            <person name="Guhlin J."/>
            <person name="Harrop T.W.R."/>
            <person name="Goldson S.G."/>
            <person name="Dearden P.K."/>
        </authorList>
    </citation>
    <scope>NUCLEOTIDE SEQUENCE</scope>
    <source>
        <strain evidence="1">Irish</strain>
        <tissue evidence="1">Whole body</tissue>
    </source>
</reference>
<dbReference type="PANTHER" id="PTHR23108">
    <property type="entry name" value="METHYLTRANSFERASE-RELATED"/>
    <property type="match status" value="1"/>
</dbReference>
<keyword evidence="2" id="KW-1185">Reference proteome</keyword>
<dbReference type="EMBL" id="JAQQBS010001424">
    <property type="protein sequence ID" value="KAK0158132.1"/>
    <property type="molecule type" value="Genomic_DNA"/>
</dbReference>